<accession>A0AAN9FL74</accession>
<sequence length="95" mass="10553">MQFFRVFLLAFLLLLQAFDEASSISKVANSLENIAGMNAPEDAAKHLKRRGANERASHVATDATAYHLVPMDIRRFVHVMQASRPMAISLNALNN</sequence>
<comment type="caution">
    <text evidence="2">The sequence shown here is derived from an EMBL/GenBank/DDBJ whole genome shotgun (WGS) entry which is preliminary data.</text>
</comment>
<gene>
    <name evidence="2" type="ORF">RIF29_18432</name>
</gene>
<keyword evidence="3" id="KW-1185">Reference proteome</keyword>
<dbReference type="AlphaFoldDB" id="A0AAN9FL74"/>
<proteinExistence type="predicted"/>
<organism evidence="2 3">
    <name type="scientific">Crotalaria pallida</name>
    <name type="common">Smooth rattlebox</name>
    <name type="synonym">Crotalaria striata</name>
    <dbReference type="NCBI Taxonomy" id="3830"/>
    <lineage>
        <taxon>Eukaryota</taxon>
        <taxon>Viridiplantae</taxon>
        <taxon>Streptophyta</taxon>
        <taxon>Embryophyta</taxon>
        <taxon>Tracheophyta</taxon>
        <taxon>Spermatophyta</taxon>
        <taxon>Magnoliopsida</taxon>
        <taxon>eudicotyledons</taxon>
        <taxon>Gunneridae</taxon>
        <taxon>Pentapetalae</taxon>
        <taxon>rosids</taxon>
        <taxon>fabids</taxon>
        <taxon>Fabales</taxon>
        <taxon>Fabaceae</taxon>
        <taxon>Papilionoideae</taxon>
        <taxon>50 kb inversion clade</taxon>
        <taxon>genistoids sensu lato</taxon>
        <taxon>core genistoids</taxon>
        <taxon>Crotalarieae</taxon>
        <taxon>Crotalaria</taxon>
    </lineage>
</organism>
<feature type="chain" id="PRO_5042930746" description="RxLR effector protein" evidence="1">
    <location>
        <begin position="24"/>
        <end position="95"/>
    </location>
</feature>
<dbReference type="Proteomes" id="UP001372338">
    <property type="component" value="Unassembled WGS sequence"/>
</dbReference>
<evidence type="ECO:0000313" key="2">
    <source>
        <dbReference type="EMBL" id="KAK7277281.1"/>
    </source>
</evidence>
<dbReference type="EMBL" id="JAYWIO010000003">
    <property type="protein sequence ID" value="KAK7277281.1"/>
    <property type="molecule type" value="Genomic_DNA"/>
</dbReference>
<protein>
    <recommendedName>
        <fullName evidence="4">RxLR effector protein</fullName>
    </recommendedName>
</protein>
<reference evidence="2 3" key="1">
    <citation type="submission" date="2024-01" db="EMBL/GenBank/DDBJ databases">
        <title>The genomes of 5 underutilized Papilionoideae crops provide insights into root nodulation and disease resistanc.</title>
        <authorList>
            <person name="Yuan L."/>
        </authorList>
    </citation>
    <scope>NUCLEOTIDE SEQUENCE [LARGE SCALE GENOMIC DNA]</scope>
    <source>
        <strain evidence="2">ZHUSHIDOU_FW_LH</strain>
        <tissue evidence="2">Leaf</tissue>
    </source>
</reference>
<evidence type="ECO:0000313" key="3">
    <source>
        <dbReference type="Proteomes" id="UP001372338"/>
    </source>
</evidence>
<evidence type="ECO:0000256" key="1">
    <source>
        <dbReference type="SAM" id="SignalP"/>
    </source>
</evidence>
<keyword evidence="1" id="KW-0732">Signal</keyword>
<name>A0AAN9FL74_CROPI</name>
<feature type="signal peptide" evidence="1">
    <location>
        <begin position="1"/>
        <end position="23"/>
    </location>
</feature>
<evidence type="ECO:0008006" key="4">
    <source>
        <dbReference type="Google" id="ProtNLM"/>
    </source>
</evidence>